<feature type="domain" description="TIR" evidence="1">
    <location>
        <begin position="1"/>
        <end position="142"/>
    </location>
</feature>
<dbReference type="InterPro" id="IPR000157">
    <property type="entry name" value="TIR_dom"/>
</dbReference>
<comment type="caution">
    <text evidence="2">The sequence shown here is derived from an EMBL/GenBank/DDBJ whole genome shotgun (WGS) entry which is preliminary data.</text>
</comment>
<proteinExistence type="predicted"/>
<dbReference type="GO" id="GO:0007165">
    <property type="term" value="P:signal transduction"/>
    <property type="evidence" value="ECO:0007669"/>
    <property type="project" value="InterPro"/>
</dbReference>
<reference evidence="2 3" key="2">
    <citation type="submission" date="2020-06" db="EMBL/GenBank/DDBJ databases">
        <title>Polyphasic characterization of a Rahnella strain isolated from tree sap.</title>
        <authorList>
            <person name="Kim I.S."/>
        </authorList>
    </citation>
    <scope>NUCLEOTIDE SEQUENCE [LARGE SCALE GENOMIC DNA]</scope>
    <source>
        <strain evidence="2 3">SAP-1</strain>
    </source>
</reference>
<name>A0A848MRP3_9GAMM</name>
<gene>
    <name evidence="2" type="ORF">GW590_17625</name>
</gene>
<dbReference type="Gene3D" id="3.40.50.10140">
    <property type="entry name" value="Toll/interleukin-1 receptor homology (TIR) domain"/>
    <property type="match status" value="1"/>
</dbReference>
<dbReference type="SMART" id="SM00255">
    <property type="entry name" value="TIR"/>
    <property type="match status" value="1"/>
</dbReference>
<organism evidence="2 3">
    <name type="scientific">Rouxiella aceris</name>
    <dbReference type="NCBI Taxonomy" id="2703884"/>
    <lineage>
        <taxon>Bacteria</taxon>
        <taxon>Pseudomonadati</taxon>
        <taxon>Pseudomonadota</taxon>
        <taxon>Gammaproteobacteria</taxon>
        <taxon>Enterobacterales</taxon>
        <taxon>Yersiniaceae</taxon>
        <taxon>Rouxiella</taxon>
    </lineage>
</organism>
<dbReference type="RefSeq" id="WP_169404391.1">
    <property type="nucleotide sequence ID" value="NZ_JAADJU010000009.1"/>
</dbReference>
<evidence type="ECO:0000313" key="3">
    <source>
        <dbReference type="Proteomes" id="UP000585363"/>
    </source>
</evidence>
<evidence type="ECO:0000259" key="1">
    <source>
        <dbReference type="PROSITE" id="PS50104"/>
    </source>
</evidence>
<dbReference type="AlphaFoldDB" id="A0A848MRP3"/>
<dbReference type="Pfam" id="PF13676">
    <property type="entry name" value="TIR_2"/>
    <property type="match status" value="1"/>
</dbReference>
<keyword evidence="2" id="KW-0675">Receptor</keyword>
<protein>
    <submittedName>
        <fullName evidence="2">Toll/interleukin-1 receptor domain-containing protein</fullName>
    </submittedName>
</protein>
<keyword evidence="3" id="KW-1185">Reference proteome</keyword>
<dbReference type="PROSITE" id="PS50104">
    <property type="entry name" value="TIR"/>
    <property type="match status" value="1"/>
</dbReference>
<accession>A0A848MRP3</accession>
<reference evidence="2 3" key="1">
    <citation type="submission" date="2020-01" db="EMBL/GenBank/DDBJ databases">
        <authorList>
            <person name="Lee S.D."/>
        </authorList>
    </citation>
    <scope>NUCLEOTIDE SEQUENCE [LARGE SCALE GENOMIC DNA]</scope>
    <source>
        <strain evidence="2 3">SAP-1</strain>
    </source>
</reference>
<dbReference type="Proteomes" id="UP000585363">
    <property type="component" value="Unassembled WGS sequence"/>
</dbReference>
<evidence type="ECO:0000313" key="2">
    <source>
        <dbReference type="EMBL" id="NMP28684.1"/>
    </source>
</evidence>
<dbReference type="InterPro" id="IPR035897">
    <property type="entry name" value="Toll_tir_struct_dom_sf"/>
</dbReference>
<sequence length="327" mass="36913">MTTLVFSYSHVDEALRNELEKHLSPLKRMGKIITWHDRRIVPGQEFERQIDHYFSQADIILLLISSDFIASDYCYQIEMTNALERHKRGEAVVIPVILRECAWHQLPFGSIMAATIDGKPITKFASHDEGYVQVFDAVSRAIASMEAKKPQQNVNVPSPTSGNAVYQATETVFTPRSSNLSLPKTFTDLDKDRARREGFEYVARYFENSLDELKKRHAGLDVDFHRLDANSFTCAVYINGSKVGQCGIWRGNQHHGMGDICYSQESAVRNSYNECLTLIDNGQTLGFRALMGGFSGGASREALLTNEGVSEHLWGMFFGVIKQRMSR</sequence>
<dbReference type="SUPFAM" id="SSF52200">
    <property type="entry name" value="Toll/Interleukin receptor TIR domain"/>
    <property type="match status" value="1"/>
</dbReference>
<dbReference type="EMBL" id="JAADJU010000009">
    <property type="protein sequence ID" value="NMP28684.1"/>
    <property type="molecule type" value="Genomic_DNA"/>
</dbReference>